<dbReference type="OrthoDB" id="331948at2759"/>
<evidence type="ECO:0000256" key="7">
    <source>
        <dbReference type="ARBA" id="ARBA00023288"/>
    </source>
</evidence>
<keyword evidence="4 10" id="KW-1133">Transmembrane helix</keyword>
<evidence type="ECO:0000256" key="5">
    <source>
        <dbReference type="ARBA" id="ARBA00023136"/>
    </source>
</evidence>
<evidence type="ECO:0000256" key="9">
    <source>
        <dbReference type="ARBA" id="ARBA00048048"/>
    </source>
</evidence>
<comment type="similarity">
    <text evidence="10">Belongs to the DHHC palmitoyltransferase family.</text>
</comment>
<dbReference type="AlphaFoldDB" id="A0A9P6KZ22"/>
<comment type="catalytic activity">
    <reaction evidence="9 10">
        <text>L-cysteinyl-[protein] + hexadecanoyl-CoA = S-hexadecanoyl-L-cysteinyl-[protein] + CoA</text>
        <dbReference type="Rhea" id="RHEA:36683"/>
        <dbReference type="Rhea" id="RHEA-COMP:10131"/>
        <dbReference type="Rhea" id="RHEA-COMP:11032"/>
        <dbReference type="ChEBI" id="CHEBI:29950"/>
        <dbReference type="ChEBI" id="CHEBI:57287"/>
        <dbReference type="ChEBI" id="CHEBI:57379"/>
        <dbReference type="ChEBI" id="CHEBI:74151"/>
        <dbReference type="EC" id="2.3.1.225"/>
    </reaction>
</comment>
<organism evidence="12 13">
    <name type="scientific">Nosema granulosis</name>
    <dbReference type="NCBI Taxonomy" id="83296"/>
    <lineage>
        <taxon>Eukaryota</taxon>
        <taxon>Fungi</taxon>
        <taxon>Fungi incertae sedis</taxon>
        <taxon>Microsporidia</taxon>
        <taxon>Nosematidae</taxon>
        <taxon>Nosema</taxon>
    </lineage>
</organism>
<evidence type="ECO:0000313" key="12">
    <source>
        <dbReference type="EMBL" id="KAF9762769.1"/>
    </source>
</evidence>
<gene>
    <name evidence="12" type="primary">PAT13</name>
    <name evidence="12" type="ORF">NGRA_1760</name>
</gene>
<evidence type="ECO:0000256" key="4">
    <source>
        <dbReference type="ARBA" id="ARBA00022989"/>
    </source>
</evidence>
<keyword evidence="8 10" id="KW-0012">Acyltransferase</keyword>
<comment type="caution">
    <text evidence="12">The sequence shown here is derived from an EMBL/GenBank/DDBJ whole genome shotgun (WGS) entry which is preliminary data.</text>
</comment>
<comment type="subcellular location">
    <subcellularLocation>
        <location evidence="1">Membrane</location>
        <topology evidence="1">Multi-pass membrane protein</topology>
    </subcellularLocation>
</comment>
<evidence type="ECO:0000256" key="6">
    <source>
        <dbReference type="ARBA" id="ARBA00023139"/>
    </source>
</evidence>
<keyword evidence="6" id="KW-0564">Palmitate</keyword>
<dbReference type="Pfam" id="PF01529">
    <property type="entry name" value="DHHC"/>
    <property type="match status" value="1"/>
</dbReference>
<keyword evidence="3 10" id="KW-0812">Transmembrane</keyword>
<feature type="transmembrane region" description="Helical" evidence="10">
    <location>
        <begin position="164"/>
        <end position="185"/>
    </location>
</feature>
<keyword evidence="5 10" id="KW-0472">Membrane</keyword>
<feature type="domain" description="Palmitoyltransferase DHHC" evidence="11">
    <location>
        <begin position="81"/>
        <end position="202"/>
    </location>
</feature>
<protein>
    <recommendedName>
        <fullName evidence="10">Palmitoyltransferase</fullName>
        <ecNumber evidence="10">2.3.1.225</ecNumber>
    </recommendedName>
</protein>
<feature type="transmembrane region" description="Helical" evidence="10">
    <location>
        <begin position="130"/>
        <end position="152"/>
    </location>
</feature>
<dbReference type="GO" id="GO:0016020">
    <property type="term" value="C:membrane"/>
    <property type="evidence" value="ECO:0007669"/>
    <property type="project" value="UniProtKB-SubCell"/>
</dbReference>
<dbReference type="Proteomes" id="UP000740883">
    <property type="component" value="Unassembled WGS sequence"/>
</dbReference>
<evidence type="ECO:0000259" key="11">
    <source>
        <dbReference type="Pfam" id="PF01529"/>
    </source>
</evidence>
<evidence type="ECO:0000256" key="3">
    <source>
        <dbReference type="ARBA" id="ARBA00022692"/>
    </source>
</evidence>
<accession>A0A9P6KZ22</accession>
<evidence type="ECO:0000256" key="8">
    <source>
        <dbReference type="ARBA" id="ARBA00023315"/>
    </source>
</evidence>
<dbReference type="InterPro" id="IPR001594">
    <property type="entry name" value="Palmitoyltrfase_DHHC"/>
</dbReference>
<keyword evidence="2 10" id="KW-0808">Transferase</keyword>
<dbReference type="PANTHER" id="PTHR12246">
    <property type="entry name" value="PALMITOYLTRANSFERASE ZDHHC16"/>
    <property type="match status" value="1"/>
</dbReference>
<keyword evidence="7" id="KW-0449">Lipoprotein</keyword>
<evidence type="ECO:0000256" key="1">
    <source>
        <dbReference type="ARBA" id="ARBA00004141"/>
    </source>
</evidence>
<sequence>MKSRKLLDKIRFSLLVTTVVSAYAVSYKLIVKTKEVKSLFSGLLFLFEFFSLFYLVLTNIRRGYVDYVLVDSSLGKVRLSQRYCRTCNHYKPERTHHCSTCDRCIKKMDHHCMWMSVCVNYDNHGDFIRFIFFTALSNLYLSLCYFYNLFLFYSKDIKLSTPCLTLMCCFFLISLALWVIPFLLLRIQMKLILRNMTFIEGLTYSDYDLDGNPQVCERYSKGTFENLVDVFGPAKYLFLWKPSGDGISYSTEVFIPESLYYEYV</sequence>
<proteinExistence type="inferred from homology"/>
<comment type="domain">
    <text evidence="10">The DHHC domain is required for palmitoyltransferase activity.</text>
</comment>
<name>A0A9P6KZ22_9MICR</name>
<keyword evidence="13" id="KW-1185">Reference proteome</keyword>
<feature type="transmembrane region" description="Helical" evidence="10">
    <location>
        <begin position="12"/>
        <end position="30"/>
    </location>
</feature>
<dbReference type="EC" id="2.3.1.225" evidence="10"/>
<evidence type="ECO:0000256" key="10">
    <source>
        <dbReference type="RuleBase" id="RU079119"/>
    </source>
</evidence>
<dbReference type="EMBL" id="SBJO01000135">
    <property type="protein sequence ID" value="KAF9762769.1"/>
    <property type="molecule type" value="Genomic_DNA"/>
</dbReference>
<evidence type="ECO:0000256" key="2">
    <source>
        <dbReference type="ARBA" id="ARBA00022679"/>
    </source>
</evidence>
<dbReference type="GO" id="GO:0019706">
    <property type="term" value="F:protein-cysteine S-palmitoyltransferase activity"/>
    <property type="evidence" value="ECO:0007669"/>
    <property type="project" value="UniProtKB-EC"/>
</dbReference>
<feature type="transmembrane region" description="Helical" evidence="10">
    <location>
        <begin position="36"/>
        <end position="57"/>
    </location>
</feature>
<evidence type="ECO:0000313" key="13">
    <source>
        <dbReference type="Proteomes" id="UP000740883"/>
    </source>
</evidence>
<dbReference type="InterPro" id="IPR039859">
    <property type="entry name" value="PFA4/ZDH16/20/ERF2-like"/>
</dbReference>
<reference evidence="12 13" key="1">
    <citation type="journal article" date="2020" name="Genome Biol. Evol.">
        <title>Comparative genomics of strictly vertically transmitted, feminizing microsporidia endosymbionts of amphipod crustaceans.</title>
        <authorList>
            <person name="Cormier A."/>
            <person name="Chebbi M.A."/>
            <person name="Giraud I."/>
            <person name="Wattier R."/>
            <person name="Teixeira M."/>
            <person name="Gilbert C."/>
            <person name="Rigaud T."/>
            <person name="Cordaux R."/>
        </authorList>
    </citation>
    <scope>NUCLEOTIDE SEQUENCE [LARGE SCALE GENOMIC DNA]</scope>
    <source>
        <strain evidence="12 13">Ou3-Ou53</strain>
    </source>
</reference>
<dbReference type="PROSITE" id="PS50216">
    <property type="entry name" value="DHHC"/>
    <property type="match status" value="1"/>
</dbReference>